<keyword evidence="1" id="KW-0812">Transmembrane</keyword>
<dbReference type="EMBL" id="KV426278">
    <property type="protein sequence ID" value="KZV83318.1"/>
    <property type="molecule type" value="Genomic_DNA"/>
</dbReference>
<feature type="signal peptide" evidence="2">
    <location>
        <begin position="1"/>
        <end position="18"/>
    </location>
</feature>
<evidence type="ECO:0000256" key="2">
    <source>
        <dbReference type="SAM" id="SignalP"/>
    </source>
</evidence>
<reference evidence="3 4" key="1">
    <citation type="journal article" date="2016" name="Mol. Biol. Evol.">
        <title>Comparative Genomics of Early-Diverging Mushroom-Forming Fungi Provides Insights into the Origins of Lignocellulose Decay Capabilities.</title>
        <authorList>
            <person name="Nagy L.G."/>
            <person name="Riley R."/>
            <person name="Tritt A."/>
            <person name="Adam C."/>
            <person name="Daum C."/>
            <person name="Floudas D."/>
            <person name="Sun H."/>
            <person name="Yadav J.S."/>
            <person name="Pangilinan J."/>
            <person name="Larsson K.H."/>
            <person name="Matsuura K."/>
            <person name="Barry K."/>
            <person name="Labutti K."/>
            <person name="Kuo R."/>
            <person name="Ohm R.A."/>
            <person name="Bhattacharya S.S."/>
            <person name="Shirouzu T."/>
            <person name="Yoshinaga Y."/>
            <person name="Martin F.M."/>
            <person name="Grigoriev I.V."/>
            <person name="Hibbett D.S."/>
        </authorList>
    </citation>
    <scope>NUCLEOTIDE SEQUENCE [LARGE SCALE GENOMIC DNA]</scope>
    <source>
        <strain evidence="3 4">HHB12029</strain>
    </source>
</reference>
<evidence type="ECO:0000313" key="4">
    <source>
        <dbReference type="Proteomes" id="UP000077266"/>
    </source>
</evidence>
<feature type="chain" id="PRO_5007856209" description="Transmembrane protein" evidence="2">
    <location>
        <begin position="19"/>
        <end position="207"/>
    </location>
</feature>
<keyword evidence="1" id="KW-0472">Membrane</keyword>
<evidence type="ECO:0008006" key="5">
    <source>
        <dbReference type="Google" id="ProtNLM"/>
    </source>
</evidence>
<feature type="transmembrane region" description="Helical" evidence="1">
    <location>
        <begin position="155"/>
        <end position="179"/>
    </location>
</feature>
<sequence length="207" mass="22035">MAPRPVLLVLLALTAALGAANMALGINALAKSIDEKHRVQDFAPTGVQVNINDNDVVAVGAVLTVGCGLLGLAAFISLLLGLFKSPWPTHPRLSGGIILFFTIWILAAAIPTILIARTREADVSAFLGSVKIPDILVHAAEEAAGVSRVYWDHDYLHWASIVPFALFALGLVTTVAMLTTRTAVSTRSRARESDEKLARPVQTEHVA</sequence>
<protein>
    <recommendedName>
        <fullName evidence="5">Transmembrane protein</fullName>
    </recommendedName>
</protein>
<accession>A0A165CWS7</accession>
<organism evidence="3 4">
    <name type="scientific">Exidia glandulosa HHB12029</name>
    <dbReference type="NCBI Taxonomy" id="1314781"/>
    <lineage>
        <taxon>Eukaryota</taxon>
        <taxon>Fungi</taxon>
        <taxon>Dikarya</taxon>
        <taxon>Basidiomycota</taxon>
        <taxon>Agaricomycotina</taxon>
        <taxon>Agaricomycetes</taxon>
        <taxon>Auriculariales</taxon>
        <taxon>Exidiaceae</taxon>
        <taxon>Exidia</taxon>
    </lineage>
</organism>
<name>A0A165CWS7_EXIGL</name>
<evidence type="ECO:0000256" key="1">
    <source>
        <dbReference type="SAM" id="Phobius"/>
    </source>
</evidence>
<keyword evidence="1" id="KW-1133">Transmembrane helix</keyword>
<dbReference type="AlphaFoldDB" id="A0A165CWS7"/>
<dbReference type="STRING" id="1314781.A0A165CWS7"/>
<keyword evidence="4" id="KW-1185">Reference proteome</keyword>
<proteinExistence type="predicted"/>
<dbReference type="Proteomes" id="UP000077266">
    <property type="component" value="Unassembled WGS sequence"/>
</dbReference>
<gene>
    <name evidence="3" type="ORF">EXIGLDRAFT_701539</name>
</gene>
<keyword evidence="2" id="KW-0732">Signal</keyword>
<evidence type="ECO:0000313" key="3">
    <source>
        <dbReference type="EMBL" id="KZV83318.1"/>
    </source>
</evidence>
<feature type="transmembrane region" description="Helical" evidence="1">
    <location>
        <begin position="95"/>
        <end position="116"/>
    </location>
</feature>
<dbReference type="OrthoDB" id="2560085at2759"/>
<feature type="transmembrane region" description="Helical" evidence="1">
    <location>
        <begin position="56"/>
        <end position="83"/>
    </location>
</feature>
<dbReference type="InParanoid" id="A0A165CWS7"/>